<dbReference type="AlphaFoldDB" id="A0A7I7YPB2"/>
<gene>
    <name evidence="2" type="ORF">MPRM_09770</name>
</gene>
<feature type="transmembrane region" description="Helical" evidence="1">
    <location>
        <begin position="39"/>
        <end position="56"/>
    </location>
</feature>
<evidence type="ECO:0000313" key="2">
    <source>
        <dbReference type="EMBL" id="BBZ43696.1"/>
    </source>
</evidence>
<keyword evidence="1" id="KW-0472">Membrane</keyword>
<dbReference type="EMBL" id="AP022614">
    <property type="protein sequence ID" value="BBZ43696.1"/>
    <property type="molecule type" value="Genomic_DNA"/>
</dbReference>
<keyword evidence="1" id="KW-1133">Transmembrane helix</keyword>
<evidence type="ECO:0000313" key="3">
    <source>
        <dbReference type="Proteomes" id="UP000467105"/>
    </source>
</evidence>
<accession>A0A7I7YPB2</accession>
<name>A0A7I7YPB2_9MYCO</name>
<feature type="transmembrane region" description="Helical" evidence="1">
    <location>
        <begin position="12"/>
        <end position="33"/>
    </location>
</feature>
<organism evidence="2 3">
    <name type="scientific">Mycobacterium parmense</name>
    <dbReference type="NCBI Taxonomy" id="185642"/>
    <lineage>
        <taxon>Bacteria</taxon>
        <taxon>Bacillati</taxon>
        <taxon>Actinomycetota</taxon>
        <taxon>Actinomycetes</taxon>
        <taxon>Mycobacteriales</taxon>
        <taxon>Mycobacteriaceae</taxon>
        <taxon>Mycobacterium</taxon>
        <taxon>Mycobacterium simiae complex</taxon>
    </lineage>
</organism>
<sequence>MWQQLSGSEQFRFVGLSLGLLAGVLAFIIGAIIGDLGGWVQAAAAASVFFTCALRLNKLIARARGTDAPLTGTTEMQPVSRVKADDGYFKKCAACGKFTRDATMCRSCGRDLTDRGHGR</sequence>
<proteinExistence type="predicted"/>
<dbReference type="Proteomes" id="UP000467105">
    <property type="component" value="Chromosome"/>
</dbReference>
<protein>
    <submittedName>
        <fullName evidence="2">Uncharacterized protein</fullName>
    </submittedName>
</protein>
<keyword evidence="1" id="KW-0812">Transmembrane</keyword>
<keyword evidence="3" id="KW-1185">Reference proteome</keyword>
<evidence type="ECO:0000256" key="1">
    <source>
        <dbReference type="SAM" id="Phobius"/>
    </source>
</evidence>
<reference evidence="2 3" key="1">
    <citation type="journal article" date="2019" name="Emerg. Microbes Infect.">
        <title>Comprehensive subspecies identification of 175 nontuberculous mycobacteria species based on 7547 genomic profiles.</title>
        <authorList>
            <person name="Matsumoto Y."/>
            <person name="Kinjo T."/>
            <person name="Motooka D."/>
            <person name="Nabeya D."/>
            <person name="Jung N."/>
            <person name="Uechi K."/>
            <person name="Horii T."/>
            <person name="Iida T."/>
            <person name="Fujita J."/>
            <person name="Nakamura S."/>
        </authorList>
    </citation>
    <scope>NUCLEOTIDE SEQUENCE [LARGE SCALE GENOMIC DNA]</scope>
    <source>
        <strain evidence="2 3">JCM 14742</strain>
    </source>
</reference>